<evidence type="ECO:0000256" key="1">
    <source>
        <dbReference type="SAM" id="MobiDB-lite"/>
    </source>
</evidence>
<gene>
    <name evidence="3" type="ORF">DEP93_00170</name>
</gene>
<dbReference type="Gene3D" id="3.40.50.300">
    <property type="entry name" value="P-loop containing nucleotide triphosphate hydrolases"/>
    <property type="match status" value="1"/>
</dbReference>
<comment type="caution">
    <text evidence="3">The sequence shown here is derived from an EMBL/GenBank/DDBJ whole genome shotgun (WGS) entry which is preliminary data.</text>
</comment>
<dbReference type="Proteomes" id="UP000263336">
    <property type="component" value="Unassembled WGS sequence"/>
</dbReference>
<dbReference type="GO" id="GO:0006353">
    <property type="term" value="P:DNA-templated transcription termination"/>
    <property type="evidence" value="ECO:0007669"/>
    <property type="project" value="InterPro"/>
</dbReference>
<dbReference type="SUPFAM" id="SSF52540">
    <property type="entry name" value="P-loop containing nucleoside triphosphate hydrolases"/>
    <property type="match status" value="1"/>
</dbReference>
<dbReference type="AlphaFoldDB" id="A0A3D0ZR38"/>
<dbReference type="GO" id="GO:0008186">
    <property type="term" value="F:ATP-dependent activity, acting on RNA"/>
    <property type="evidence" value="ECO:0007669"/>
    <property type="project" value="InterPro"/>
</dbReference>
<dbReference type="Pfam" id="PF00006">
    <property type="entry name" value="ATP-synt_ab"/>
    <property type="match status" value="1"/>
</dbReference>
<dbReference type="InterPro" id="IPR000194">
    <property type="entry name" value="ATPase_F1/V1/A1_a/bsu_nucl-bd"/>
</dbReference>
<proteinExistence type="predicted"/>
<dbReference type="GO" id="GO:0003723">
    <property type="term" value="F:RNA binding"/>
    <property type="evidence" value="ECO:0007669"/>
    <property type="project" value="InterPro"/>
</dbReference>
<evidence type="ECO:0000313" key="4">
    <source>
        <dbReference type="Proteomes" id="UP000263336"/>
    </source>
</evidence>
<dbReference type="EMBL" id="DOZN01000002">
    <property type="protein sequence ID" value="HCC41874.1"/>
    <property type="molecule type" value="Genomic_DNA"/>
</dbReference>
<organism evidence="3 4">
    <name type="scientific">candidate division WWE3 bacterium</name>
    <dbReference type="NCBI Taxonomy" id="2053526"/>
    <lineage>
        <taxon>Bacteria</taxon>
        <taxon>Katanobacteria</taxon>
    </lineage>
</organism>
<dbReference type="InterPro" id="IPR027417">
    <property type="entry name" value="P-loop_NTPase"/>
</dbReference>
<name>A0A3D0ZR38_UNCKA</name>
<protein>
    <recommendedName>
        <fullName evidence="2">ATPase F1/V1/A1 complex alpha/beta subunit nucleotide-binding domain-containing protein</fullName>
    </recommendedName>
</protein>
<dbReference type="PANTHER" id="PTHR46425">
    <property type="entry name" value="TRANSCRIPTION TERMINATION FACTOR RHO"/>
    <property type="match status" value="1"/>
</dbReference>
<dbReference type="InterPro" id="IPR004665">
    <property type="entry name" value="Term_rho"/>
</dbReference>
<evidence type="ECO:0000259" key="2">
    <source>
        <dbReference type="Pfam" id="PF00006"/>
    </source>
</evidence>
<reference evidence="3 4" key="1">
    <citation type="journal article" date="2018" name="Nat. Biotechnol.">
        <title>A standardized bacterial taxonomy based on genome phylogeny substantially revises the tree of life.</title>
        <authorList>
            <person name="Parks D.H."/>
            <person name="Chuvochina M."/>
            <person name="Waite D.W."/>
            <person name="Rinke C."/>
            <person name="Skarshewski A."/>
            <person name="Chaumeil P.A."/>
            <person name="Hugenholtz P."/>
        </authorList>
    </citation>
    <scope>NUCLEOTIDE SEQUENCE [LARGE SCALE GENOMIC DNA]</scope>
    <source>
        <strain evidence="3">UBA11701</strain>
    </source>
</reference>
<evidence type="ECO:0000313" key="3">
    <source>
        <dbReference type="EMBL" id="HCC41874.1"/>
    </source>
</evidence>
<sequence length="450" mass="50890">MKKRLEGFILQKELTSLEKPLYKPAKNRRNSNEEPKYPATVAIHDPSIFLEFSKPVILTRSKEFALVGGADTYYWGISTPDGVQLTPKKDIHYTNSKDRSGMRGLEIPEYVSAYYGLTEGDRVEFGISENIVFIKSVNGCEDPKVFREWKPDLSEFQSDYPLEPLMIEKFGDFDLRVVTLMAPIGLGSSYWFIAPGGSGKTWILVKVYDACLKLSLEDERLYILMAYIGDRPEDAAQYREVLEKYKDKGVRAENYKAPWDTNPDTQVDLTGFVMKRAQRLTAIGYHVVVLFDAISRTVAAHTASHYADKDSGMISGGLYRDSITEMIAKKFGTHGSYGASRSLTIIGTVLSASDNKKTSESVVDQETSDSSTTGICRLVKIPTLQRPWISVNESETYTRFPDGRDFRSEDQRKEMETVKKKMREDVGSRDSSKAHEILLKYAKDNPLPKY</sequence>
<dbReference type="GO" id="GO:0005524">
    <property type="term" value="F:ATP binding"/>
    <property type="evidence" value="ECO:0007669"/>
    <property type="project" value="InterPro"/>
</dbReference>
<dbReference type="PANTHER" id="PTHR46425:SF1">
    <property type="entry name" value="TRANSCRIPTION TERMINATION FACTOR RHO"/>
    <property type="match status" value="1"/>
</dbReference>
<accession>A0A3D0ZR38</accession>
<feature type="domain" description="ATPase F1/V1/A1 complex alpha/beta subunit nucleotide-binding" evidence="2">
    <location>
        <begin position="175"/>
        <end position="356"/>
    </location>
</feature>
<feature type="region of interest" description="Disordered" evidence="1">
    <location>
        <begin position="402"/>
        <end position="438"/>
    </location>
</feature>